<keyword evidence="4" id="KW-1185">Reference proteome</keyword>
<feature type="domain" description="Carboxylesterase type B" evidence="2">
    <location>
        <begin position="31"/>
        <end position="479"/>
    </location>
</feature>
<reference evidence="3 4" key="1">
    <citation type="submission" date="2012-06" db="EMBL/GenBank/DDBJ databases">
        <title>Complete genome of Terriglobus roseus DSM 18391.</title>
        <authorList>
            <consortium name="US DOE Joint Genome Institute (JGI-PGF)"/>
            <person name="Lucas S."/>
            <person name="Copeland A."/>
            <person name="Lapidus A."/>
            <person name="Glavina del Rio T."/>
            <person name="Dalin E."/>
            <person name="Tice H."/>
            <person name="Bruce D."/>
            <person name="Goodwin L."/>
            <person name="Pitluck S."/>
            <person name="Peters L."/>
            <person name="Mikhailova N."/>
            <person name="Munk A.C.C."/>
            <person name="Kyrpides N."/>
            <person name="Mavromatis K."/>
            <person name="Ivanova N."/>
            <person name="Brettin T."/>
            <person name="Detter J.C."/>
            <person name="Han C."/>
            <person name="Larimer F."/>
            <person name="Land M."/>
            <person name="Hauser L."/>
            <person name="Markowitz V."/>
            <person name="Cheng J.-F."/>
            <person name="Hugenholtz P."/>
            <person name="Woyke T."/>
            <person name="Wu D."/>
            <person name="Brambilla E."/>
            <person name="Klenk H.-P."/>
            <person name="Eisen J.A."/>
        </authorList>
    </citation>
    <scope>NUCLEOTIDE SEQUENCE [LARGE SCALE GENOMIC DNA]</scope>
    <source>
        <strain evidence="4">DSM 18391 / NRRL B-41598 / KBS 63</strain>
    </source>
</reference>
<gene>
    <name evidence="3" type="ordered locus">Terro_4141</name>
</gene>
<dbReference type="InterPro" id="IPR002018">
    <property type="entry name" value="CarbesteraseB"/>
</dbReference>
<dbReference type="PANTHER" id="PTHR11559">
    <property type="entry name" value="CARBOXYLESTERASE"/>
    <property type="match status" value="1"/>
</dbReference>
<dbReference type="InterPro" id="IPR019819">
    <property type="entry name" value="Carboxylesterase_B_CS"/>
</dbReference>
<dbReference type="PATRIC" id="fig|926566.3.peg.4090"/>
<protein>
    <submittedName>
        <fullName evidence="3">Carboxylesterase type B</fullName>
    </submittedName>
</protein>
<dbReference type="STRING" id="926566.Terro_4141"/>
<organism evidence="3 4">
    <name type="scientific">Terriglobus roseus (strain DSM 18391 / NRRL B-41598 / KBS 63)</name>
    <dbReference type="NCBI Taxonomy" id="926566"/>
    <lineage>
        <taxon>Bacteria</taxon>
        <taxon>Pseudomonadati</taxon>
        <taxon>Acidobacteriota</taxon>
        <taxon>Terriglobia</taxon>
        <taxon>Terriglobales</taxon>
        <taxon>Acidobacteriaceae</taxon>
        <taxon>Terriglobus</taxon>
    </lineage>
</organism>
<dbReference type="EMBL" id="CP003379">
    <property type="protein sequence ID" value="AFL90348.1"/>
    <property type="molecule type" value="Genomic_DNA"/>
</dbReference>
<dbReference type="Gene3D" id="3.40.50.1820">
    <property type="entry name" value="alpha/beta hydrolase"/>
    <property type="match status" value="1"/>
</dbReference>
<name>I3ZM80_TERRK</name>
<dbReference type="PROSITE" id="PS00941">
    <property type="entry name" value="CARBOXYLESTERASE_B_2"/>
    <property type="match status" value="1"/>
</dbReference>
<evidence type="ECO:0000313" key="3">
    <source>
        <dbReference type="EMBL" id="AFL90348.1"/>
    </source>
</evidence>
<dbReference type="HOGENOM" id="CLU_006586_16_4_0"/>
<dbReference type="Proteomes" id="UP000006056">
    <property type="component" value="Chromosome"/>
</dbReference>
<feature type="compositionally biased region" description="Basic and acidic residues" evidence="1">
    <location>
        <begin position="18"/>
        <end position="32"/>
    </location>
</feature>
<dbReference type="eggNOG" id="COG2272">
    <property type="taxonomic scope" value="Bacteria"/>
</dbReference>
<accession>I3ZM80</accession>
<proteinExistence type="predicted"/>
<evidence type="ECO:0000313" key="4">
    <source>
        <dbReference type="Proteomes" id="UP000006056"/>
    </source>
</evidence>
<dbReference type="SUPFAM" id="SSF53474">
    <property type="entry name" value="alpha/beta-Hydrolases"/>
    <property type="match status" value="1"/>
</dbReference>
<dbReference type="InterPro" id="IPR050309">
    <property type="entry name" value="Type-B_Carboxylest/Lipase"/>
</dbReference>
<dbReference type="AlphaFoldDB" id="I3ZM80"/>
<evidence type="ECO:0000259" key="2">
    <source>
        <dbReference type="Pfam" id="PF00135"/>
    </source>
</evidence>
<evidence type="ECO:0000256" key="1">
    <source>
        <dbReference type="SAM" id="MobiDB-lite"/>
    </source>
</evidence>
<dbReference type="Pfam" id="PF00135">
    <property type="entry name" value="COesterase"/>
    <property type="match status" value="1"/>
</dbReference>
<sequence>MTLAASALHAQDRGGNARADRAEGRHRSDGTVEHLGIPYAQPPVGPLRFRAPVPVRKRAPALGHLPSPAMQPGREGVSEDCLYLNVYAPNPNTPGAETFPVFVWIHGGGFTGGSPNDFDGGVFAKQGIVVVTVAYRLGVFGFLDWSPLLGAEYADSANNALRDLVCALQWVKKHVGAYGGDPSRVTIGGESAGAKLVGSLMGIEEAKPLFQSMISESGGGERILEPTAAPHVTDAFAAQLKDRTPAGIQAASGESLIAAQLAMTDVWPANFPLRAEAGGALLPHRSVPAIAAGNTRGKRLLIGTNRDENALYLGKHAAEPITQKRLGNTTEAQFNAILASYRKIYPDMSPADINIRALTAEEYWVPSIRVAQAHAKGGGSTWFYRLDETAVAGPHKGESYHSYDLGFVWQKLSAEEPPAAQNLSRQMHDAWVTFIQGRAPAATGLPAWPKWTPEKRSTMLFNGTSTVEQRPFEAELRLWDGIRFD</sequence>
<dbReference type="KEGG" id="trs:Terro_4141"/>
<dbReference type="InterPro" id="IPR029058">
    <property type="entry name" value="AB_hydrolase_fold"/>
</dbReference>
<dbReference type="ESTHER" id="terrk-i3zm80">
    <property type="family name" value="Carb_B_Bacteria"/>
</dbReference>
<feature type="region of interest" description="Disordered" evidence="1">
    <location>
        <begin position="1"/>
        <end position="37"/>
    </location>
</feature>